<dbReference type="InterPro" id="IPR050445">
    <property type="entry name" value="Bact_polysacc_biosynth/exp"/>
</dbReference>
<comment type="similarity">
    <text evidence="2">Belongs to the CpsC/CapA family.</text>
</comment>
<keyword evidence="4 7" id="KW-0812">Transmembrane</keyword>
<dbReference type="EMBL" id="AP014924">
    <property type="protein sequence ID" value="BAS27887.1"/>
    <property type="molecule type" value="Genomic_DNA"/>
</dbReference>
<dbReference type="GO" id="GO:0005886">
    <property type="term" value="C:plasma membrane"/>
    <property type="evidence" value="ECO:0007669"/>
    <property type="project" value="UniProtKB-SubCell"/>
</dbReference>
<evidence type="ECO:0000256" key="4">
    <source>
        <dbReference type="ARBA" id="ARBA00022692"/>
    </source>
</evidence>
<accession>A0A0K2SLK1</accession>
<dbReference type="GO" id="GO:0004713">
    <property type="term" value="F:protein tyrosine kinase activity"/>
    <property type="evidence" value="ECO:0007669"/>
    <property type="project" value="TreeGrafter"/>
</dbReference>
<comment type="subcellular location">
    <subcellularLocation>
        <location evidence="1">Cell membrane</location>
        <topology evidence="1">Multi-pass membrane protein</topology>
    </subcellularLocation>
</comment>
<evidence type="ECO:0000256" key="7">
    <source>
        <dbReference type="SAM" id="Phobius"/>
    </source>
</evidence>
<protein>
    <submittedName>
        <fullName evidence="9">Capsular polysaccharide biosynthesis protein</fullName>
    </submittedName>
</protein>
<dbReference type="PANTHER" id="PTHR32309">
    <property type="entry name" value="TYROSINE-PROTEIN KINASE"/>
    <property type="match status" value="1"/>
</dbReference>
<organism evidence="9 10">
    <name type="scientific">Limnochorda pilosa</name>
    <dbReference type="NCBI Taxonomy" id="1555112"/>
    <lineage>
        <taxon>Bacteria</taxon>
        <taxon>Bacillati</taxon>
        <taxon>Bacillota</taxon>
        <taxon>Limnochordia</taxon>
        <taxon>Limnochordales</taxon>
        <taxon>Limnochordaceae</taxon>
        <taxon>Limnochorda</taxon>
    </lineage>
</organism>
<keyword evidence="5 7" id="KW-1133">Transmembrane helix</keyword>
<sequence length="276" mass="29843">MAQEAPLPTSYDDEIDLRALVEVLLRRRSLILGLVAVAVATAAALSYFVLPPVYESEVRLFLPRIDEDLSMTPEQYARFAVSEPVLEPVRTSLAPNVPIQAFAKRFSVKLDGGATVLEVRASAPTAEESRRLTARWLDAFTAGVRERVERRLNQALAEAEANVASMRAGLEAVGDALALETGQRDLALEIASAAAYGQEYGTALRERGRLLEIQANLPSRLRPEMLLSPALPTAPSSPRKLLNLTVAAVLAGMIGVFLAFGIEWWKGSAPGPSPTQ</sequence>
<evidence type="ECO:0000256" key="2">
    <source>
        <dbReference type="ARBA" id="ARBA00006683"/>
    </source>
</evidence>
<dbReference type="STRING" id="1555112.LIP_2046"/>
<proteinExistence type="inferred from homology"/>
<evidence type="ECO:0000313" key="9">
    <source>
        <dbReference type="EMBL" id="BAS27887.1"/>
    </source>
</evidence>
<dbReference type="RefSeq" id="WP_068137389.1">
    <property type="nucleotide sequence ID" value="NZ_AP014924.1"/>
</dbReference>
<dbReference type="Proteomes" id="UP000065807">
    <property type="component" value="Chromosome"/>
</dbReference>
<dbReference type="AlphaFoldDB" id="A0A0K2SLK1"/>
<feature type="domain" description="Polysaccharide chain length determinant N-terminal" evidence="8">
    <location>
        <begin position="13"/>
        <end position="68"/>
    </location>
</feature>
<evidence type="ECO:0000259" key="8">
    <source>
        <dbReference type="Pfam" id="PF02706"/>
    </source>
</evidence>
<reference evidence="10" key="2">
    <citation type="journal article" date="2016" name="Int. J. Syst. Evol. Microbiol.">
        <title>Complete genome sequence and cell structure of Limnochorda pilosa, a Gram-negative spore-former within the phylum Firmicutes.</title>
        <authorList>
            <person name="Watanabe M."/>
            <person name="Kojima H."/>
            <person name="Fukui M."/>
        </authorList>
    </citation>
    <scope>NUCLEOTIDE SEQUENCE [LARGE SCALE GENOMIC DNA]</scope>
    <source>
        <strain evidence="10">HC45</strain>
    </source>
</reference>
<evidence type="ECO:0000256" key="3">
    <source>
        <dbReference type="ARBA" id="ARBA00022475"/>
    </source>
</evidence>
<dbReference type="InterPro" id="IPR003856">
    <property type="entry name" value="LPS_length_determ_N"/>
</dbReference>
<dbReference type="KEGG" id="lpil:LIP_2046"/>
<reference evidence="10" key="1">
    <citation type="submission" date="2015-07" db="EMBL/GenBank/DDBJ databases">
        <title>Complete genome sequence and phylogenetic analysis of Limnochorda pilosa.</title>
        <authorList>
            <person name="Watanabe M."/>
            <person name="Kojima H."/>
            <person name="Fukui M."/>
        </authorList>
    </citation>
    <scope>NUCLEOTIDE SEQUENCE [LARGE SCALE GENOMIC DNA]</scope>
    <source>
        <strain evidence="10">HC45</strain>
    </source>
</reference>
<evidence type="ECO:0000256" key="5">
    <source>
        <dbReference type="ARBA" id="ARBA00022989"/>
    </source>
</evidence>
<dbReference type="PANTHER" id="PTHR32309:SF13">
    <property type="entry name" value="FERRIC ENTEROBACTIN TRANSPORT PROTEIN FEPE"/>
    <property type="match status" value="1"/>
</dbReference>
<keyword evidence="6 7" id="KW-0472">Membrane</keyword>
<dbReference type="OrthoDB" id="2360475at2"/>
<evidence type="ECO:0000313" key="10">
    <source>
        <dbReference type="Proteomes" id="UP000065807"/>
    </source>
</evidence>
<feature type="transmembrane region" description="Helical" evidence="7">
    <location>
        <begin position="241"/>
        <end position="262"/>
    </location>
</feature>
<feature type="transmembrane region" description="Helical" evidence="7">
    <location>
        <begin position="30"/>
        <end position="50"/>
    </location>
</feature>
<dbReference type="Pfam" id="PF02706">
    <property type="entry name" value="Wzz"/>
    <property type="match status" value="1"/>
</dbReference>
<keyword evidence="3" id="KW-1003">Cell membrane</keyword>
<keyword evidence="10" id="KW-1185">Reference proteome</keyword>
<name>A0A0K2SLK1_LIMPI</name>
<gene>
    <name evidence="9" type="ORF">LIP_2046</name>
</gene>
<evidence type="ECO:0000256" key="6">
    <source>
        <dbReference type="ARBA" id="ARBA00023136"/>
    </source>
</evidence>
<evidence type="ECO:0000256" key="1">
    <source>
        <dbReference type="ARBA" id="ARBA00004651"/>
    </source>
</evidence>